<reference evidence="1" key="1">
    <citation type="submission" date="2022-06" db="EMBL/GenBank/DDBJ databases">
        <authorList>
            <person name="Legras J.-L."/>
            <person name="Devillers H."/>
            <person name="Grondin C."/>
        </authorList>
    </citation>
    <scope>NUCLEOTIDE SEQUENCE</scope>
    <source>
        <strain evidence="1">CLIB 1444</strain>
    </source>
</reference>
<dbReference type="Proteomes" id="UP001152531">
    <property type="component" value="Unassembled WGS sequence"/>
</dbReference>
<dbReference type="EMBL" id="CALSDN010000001">
    <property type="protein sequence ID" value="CAH6718185.1"/>
    <property type="molecule type" value="Genomic_DNA"/>
</dbReference>
<sequence length="639" mass="73858">MSNESLEVKHLEMTQNLESYIRFLKSNSFWNDEYLEVKQSPIGGVGVYWKDPKTLDDSLIETILLRIPKSNILSSKNSSIYNLLVDYNEVSDSEIDLTRGIHSLIICFVYELSFGDVSPWSDYLLSIDPFTNDIDTPMCLWDENERKLLKNTECGNLGMLEIVELINFFEECVNFANQQSHLIAIPSVLNINLHEKDKPDVYEEYKKKLNLFGKCIQAVVSRAFQIDDYHVPSLVPGADLFNHLSPTIVNGKKVNRENVHFVCDGDICSLCGEIDCDHEEDEESFLEDTMLEDTQDFEDEIDIDEIEVSDEDITGYSDDNEEDEEEEDEEEEEEHPEEQSEGEEDDGSILTDVGEITMELIQQLQQEEEDESEEEDEEGGEESDTEEIDVEELVGLEKELQDSFSCVDIILTSLPQKEYDYEVFNTYGNELSNPYLLQRYGFVSETNVNDSVQLSLQFKSWLKNHKAKLTPGKVKQINAKLNWLDMNFDFICELVNEITKQESEEDDENEEGDDEDENEEDEQEEEEFPESWKVSFKVLFDGSISLHGYLIMKLIFLPFIIFKTKIIECKPSKTPDRIIKYLLSESKDDKEIRQINQSFVSKRLKAYPKLSQPASHRQSIINSIIKQEISILEKFSAPK</sequence>
<protein>
    <submittedName>
        <fullName evidence="1">Ribosomal lysine N-methyltransferase 3</fullName>
    </submittedName>
</protein>
<proteinExistence type="predicted"/>
<name>A0ACA9Y081_9ASCO</name>
<gene>
    <name evidence="1" type="ORF">CLIB1444_01S01024</name>
</gene>
<accession>A0ACA9Y081</accession>
<comment type="caution">
    <text evidence="1">The sequence shown here is derived from an EMBL/GenBank/DDBJ whole genome shotgun (WGS) entry which is preliminary data.</text>
</comment>
<evidence type="ECO:0000313" key="2">
    <source>
        <dbReference type="Proteomes" id="UP001152531"/>
    </source>
</evidence>
<evidence type="ECO:0000313" key="1">
    <source>
        <dbReference type="EMBL" id="CAH6718185.1"/>
    </source>
</evidence>
<keyword evidence="2" id="KW-1185">Reference proteome</keyword>
<organism evidence="1 2">
    <name type="scientific">[Candida] jaroonii</name>
    <dbReference type="NCBI Taxonomy" id="467808"/>
    <lineage>
        <taxon>Eukaryota</taxon>
        <taxon>Fungi</taxon>
        <taxon>Dikarya</taxon>
        <taxon>Ascomycota</taxon>
        <taxon>Saccharomycotina</taxon>
        <taxon>Pichiomycetes</taxon>
        <taxon>Debaryomycetaceae</taxon>
        <taxon>Yamadazyma</taxon>
    </lineage>
</organism>